<dbReference type="EMBL" id="BAABHW010000002">
    <property type="protein sequence ID" value="GAA5072458.1"/>
    <property type="molecule type" value="Genomic_DNA"/>
</dbReference>
<evidence type="ECO:0000313" key="7">
    <source>
        <dbReference type="EMBL" id="GAA5072458.1"/>
    </source>
</evidence>
<dbReference type="Gene3D" id="1.20.1530.20">
    <property type="match status" value="1"/>
</dbReference>
<keyword evidence="8" id="KW-1185">Reference proteome</keyword>
<feature type="domain" description="Cation/H+ exchanger transmembrane" evidence="6">
    <location>
        <begin position="14"/>
        <end position="373"/>
    </location>
</feature>
<keyword evidence="3 5" id="KW-1133">Transmembrane helix</keyword>
<feature type="transmembrane region" description="Helical" evidence="5">
    <location>
        <begin position="224"/>
        <end position="254"/>
    </location>
</feature>
<comment type="caution">
    <text evidence="7">The sequence shown here is derived from an EMBL/GenBank/DDBJ whole genome shotgun (WGS) entry which is preliminary data.</text>
</comment>
<protein>
    <submittedName>
        <fullName evidence="7">Cation:proton antiporter</fullName>
    </submittedName>
</protein>
<organism evidence="7 8">
    <name type="scientific">[Roseibacterium] beibuensis</name>
    <dbReference type="NCBI Taxonomy" id="1193142"/>
    <lineage>
        <taxon>Bacteria</taxon>
        <taxon>Pseudomonadati</taxon>
        <taxon>Pseudomonadota</taxon>
        <taxon>Alphaproteobacteria</taxon>
        <taxon>Rhodobacterales</taxon>
        <taxon>Roseobacteraceae</taxon>
        <taxon>Roseicyclus</taxon>
    </lineage>
</organism>
<evidence type="ECO:0000259" key="6">
    <source>
        <dbReference type="Pfam" id="PF00999"/>
    </source>
</evidence>
<evidence type="ECO:0000256" key="3">
    <source>
        <dbReference type="ARBA" id="ARBA00022989"/>
    </source>
</evidence>
<evidence type="ECO:0000256" key="5">
    <source>
        <dbReference type="SAM" id="Phobius"/>
    </source>
</evidence>
<feature type="transmembrane region" description="Helical" evidence="5">
    <location>
        <begin position="274"/>
        <end position="302"/>
    </location>
</feature>
<dbReference type="InterPro" id="IPR038770">
    <property type="entry name" value="Na+/solute_symporter_sf"/>
</dbReference>
<reference evidence="8" key="1">
    <citation type="journal article" date="2019" name="Int. J. Syst. Evol. Microbiol.">
        <title>The Global Catalogue of Microorganisms (GCM) 10K type strain sequencing project: providing services to taxonomists for standard genome sequencing and annotation.</title>
        <authorList>
            <consortium name="The Broad Institute Genomics Platform"/>
            <consortium name="The Broad Institute Genome Sequencing Center for Infectious Disease"/>
            <person name="Wu L."/>
            <person name="Ma J."/>
        </authorList>
    </citation>
    <scope>NUCLEOTIDE SEQUENCE [LARGE SCALE GENOMIC DNA]</scope>
    <source>
        <strain evidence="8">JCM 18015</strain>
    </source>
</reference>
<dbReference type="RefSeq" id="WP_259550281.1">
    <property type="nucleotide sequence ID" value="NZ_BAABHW010000002.1"/>
</dbReference>
<dbReference type="InterPro" id="IPR006153">
    <property type="entry name" value="Cation/H_exchanger_TM"/>
</dbReference>
<sequence length="398" mass="40636">MDEIARLFVTLGALFLAGLAADALGRSTRLPRVTLLLLIGVTAGQSGLGLIPAEASDLFEILSTAALTLVAFLLGNALTREKLAAHGRAILILSWSVVGMTLMIVAPGLWLADLPPALALILAAIATATAPAATADILHQSGATGGFADRIRGIVAVDDAWGLIVFSLVLVAAGALTGNGEGGNALIHAARDLGGAVLVGLLVGLPGAALTGRLSPGEPLQTEALGLVFLTAGLAAWLDVSILIAGLVAGASIANLARHHDRAFHEIEHLQWPFMLLFFVMAGAVLEVEGLVHLGALGAAYVGLRIAARLLGGWIGGRVAGLEATECRWIGPALMPQAGVAVGMALVAGEAFPDWRETILTLTVGTTVIFELIGPPLTLLALTRVGRAQSTAPGSRNS</sequence>
<feature type="transmembrane region" description="Helical" evidence="5">
    <location>
        <begin position="90"/>
        <end position="111"/>
    </location>
</feature>
<comment type="subcellular location">
    <subcellularLocation>
        <location evidence="1">Membrane</location>
        <topology evidence="1">Multi-pass membrane protein</topology>
    </subcellularLocation>
</comment>
<accession>A0ABP9LA07</accession>
<dbReference type="PANTHER" id="PTHR43021:SF2">
    <property type="entry name" value="CATION_H+ EXCHANGER DOMAIN-CONTAINING PROTEIN"/>
    <property type="match status" value="1"/>
</dbReference>
<dbReference type="PANTHER" id="PTHR43021">
    <property type="entry name" value="NA(+)/H(+) ANTIPORTER-RELATED"/>
    <property type="match status" value="1"/>
</dbReference>
<evidence type="ECO:0000256" key="2">
    <source>
        <dbReference type="ARBA" id="ARBA00022692"/>
    </source>
</evidence>
<gene>
    <name evidence="7" type="ORF">GCM10023209_17300</name>
</gene>
<name>A0ABP9LA07_9RHOB</name>
<dbReference type="Proteomes" id="UP001499910">
    <property type="component" value="Unassembled WGS sequence"/>
</dbReference>
<evidence type="ECO:0000256" key="4">
    <source>
        <dbReference type="ARBA" id="ARBA00023136"/>
    </source>
</evidence>
<feature type="transmembrane region" description="Helical" evidence="5">
    <location>
        <begin position="58"/>
        <end position="78"/>
    </location>
</feature>
<keyword evidence="2 5" id="KW-0812">Transmembrane</keyword>
<feature type="transmembrane region" description="Helical" evidence="5">
    <location>
        <begin position="117"/>
        <end position="139"/>
    </location>
</feature>
<evidence type="ECO:0000256" key="1">
    <source>
        <dbReference type="ARBA" id="ARBA00004141"/>
    </source>
</evidence>
<feature type="transmembrane region" description="Helical" evidence="5">
    <location>
        <begin position="160"/>
        <end position="178"/>
    </location>
</feature>
<dbReference type="Pfam" id="PF00999">
    <property type="entry name" value="Na_H_Exchanger"/>
    <property type="match status" value="1"/>
</dbReference>
<keyword evidence="4 5" id="KW-0472">Membrane</keyword>
<evidence type="ECO:0000313" key="8">
    <source>
        <dbReference type="Proteomes" id="UP001499910"/>
    </source>
</evidence>
<proteinExistence type="predicted"/>
<feature type="transmembrane region" description="Helical" evidence="5">
    <location>
        <begin position="193"/>
        <end position="212"/>
    </location>
</feature>